<dbReference type="Proteomes" id="UP000294616">
    <property type="component" value="Unassembled WGS sequence"/>
</dbReference>
<keyword evidence="1" id="KW-0472">Membrane</keyword>
<sequence length="178" mass="20417">MTKSDIYEIAIKILGFYLVTLLIIQFREVLTYVTVLMQAQNNPGMMGNFNQTPILIATVCSFFVLVAFTWLLLFKTKKVTKLVCKKEDFEEPIKFFTDKKTIYEIALTIVGLLTIILTLPDFAYRLKNHIQSIQNDFSTESYDRSFLVIAGLKILIGILIIIYSKTISSYFSKDKING</sequence>
<evidence type="ECO:0000313" key="3">
    <source>
        <dbReference type="Proteomes" id="UP000294616"/>
    </source>
</evidence>
<comment type="caution">
    <text evidence="2">The sequence shown here is derived from an EMBL/GenBank/DDBJ whole genome shotgun (WGS) entry which is preliminary data.</text>
</comment>
<name>A0A4R1LQR6_9SPHI</name>
<gene>
    <name evidence="2" type="ORF">C8N28_2581</name>
</gene>
<keyword evidence="1" id="KW-0812">Transmembrane</keyword>
<accession>A0A4R1LQR6</accession>
<evidence type="ECO:0000256" key="1">
    <source>
        <dbReference type="SAM" id="Phobius"/>
    </source>
</evidence>
<feature type="transmembrane region" description="Helical" evidence="1">
    <location>
        <begin position="144"/>
        <end position="163"/>
    </location>
</feature>
<proteinExistence type="predicted"/>
<feature type="transmembrane region" description="Helical" evidence="1">
    <location>
        <begin position="102"/>
        <end position="124"/>
    </location>
</feature>
<keyword evidence="3" id="KW-1185">Reference proteome</keyword>
<protein>
    <submittedName>
        <fullName evidence="2">Uncharacterized protein</fullName>
    </submittedName>
</protein>
<dbReference type="EMBL" id="SMGO01000003">
    <property type="protein sequence ID" value="TCK80827.1"/>
    <property type="molecule type" value="Genomic_DNA"/>
</dbReference>
<keyword evidence="1" id="KW-1133">Transmembrane helix</keyword>
<reference evidence="2 3" key="1">
    <citation type="submission" date="2019-03" db="EMBL/GenBank/DDBJ databases">
        <title>Genomic Encyclopedia of Archaeal and Bacterial Type Strains, Phase II (KMG-II): from individual species to whole genera.</title>
        <authorList>
            <person name="Goeker M."/>
        </authorList>
    </citation>
    <scope>NUCLEOTIDE SEQUENCE [LARGE SCALE GENOMIC DNA]</scope>
    <source>
        <strain evidence="2 3">DSM 22554</strain>
    </source>
</reference>
<feature type="transmembrane region" description="Helical" evidence="1">
    <location>
        <begin position="54"/>
        <end position="73"/>
    </location>
</feature>
<dbReference type="OrthoDB" id="794695at2"/>
<dbReference type="AlphaFoldDB" id="A0A4R1LQR6"/>
<organism evidence="2 3">
    <name type="scientific">Albibacterium bauzanense</name>
    <dbReference type="NCBI Taxonomy" id="653929"/>
    <lineage>
        <taxon>Bacteria</taxon>
        <taxon>Pseudomonadati</taxon>
        <taxon>Bacteroidota</taxon>
        <taxon>Sphingobacteriia</taxon>
        <taxon>Sphingobacteriales</taxon>
        <taxon>Sphingobacteriaceae</taxon>
        <taxon>Albibacterium</taxon>
    </lineage>
</organism>
<feature type="transmembrane region" description="Helical" evidence="1">
    <location>
        <begin position="9"/>
        <end position="27"/>
    </location>
</feature>
<evidence type="ECO:0000313" key="2">
    <source>
        <dbReference type="EMBL" id="TCK80827.1"/>
    </source>
</evidence>
<dbReference type="RefSeq" id="WP_132225507.1">
    <property type="nucleotide sequence ID" value="NZ_SMGO01000003.1"/>
</dbReference>